<keyword evidence="2 3" id="KW-0786">Thiamine pyrophosphate</keyword>
<name>A0A2S9PZI8_9ACTN</name>
<feature type="domain" description="Thiamine pyrophosphate enzyme TPP-binding" evidence="5">
    <location>
        <begin position="386"/>
        <end position="528"/>
    </location>
</feature>
<dbReference type="GO" id="GO:0000287">
    <property type="term" value="F:magnesium ion binding"/>
    <property type="evidence" value="ECO:0007669"/>
    <property type="project" value="InterPro"/>
</dbReference>
<comment type="caution">
    <text evidence="7">The sequence shown here is derived from an EMBL/GenBank/DDBJ whole genome shotgun (WGS) entry which is preliminary data.</text>
</comment>
<dbReference type="GO" id="GO:0030976">
    <property type="term" value="F:thiamine pyrophosphate binding"/>
    <property type="evidence" value="ECO:0007669"/>
    <property type="project" value="InterPro"/>
</dbReference>
<organism evidence="7 8">
    <name type="scientific">Streptomyces solincola</name>
    <dbReference type="NCBI Taxonomy" id="2100817"/>
    <lineage>
        <taxon>Bacteria</taxon>
        <taxon>Bacillati</taxon>
        <taxon>Actinomycetota</taxon>
        <taxon>Actinomycetes</taxon>
        <taxon>Kitasatosporales</taxon>
        <taxon>Streptomycetaceae</taxon>
        <taxon>Streptomyces</taxon>
    </lineage>
</organism>
<accession>A0A2S9PZI8</accession>
<evidence type="ECO:0000313" key="7">
    <source>
        <dbReference type="EMBL" id="PRH79802.1"/>
    </source>
</evidence>
<dbReference type="GO" id="GO:0003984">
    <property type="term" value="F:acetolactate synthase activity"/>
    <property type="evidence" value="ECO:0007669"/>
    <property type="project" value="TreeGrafter"/>
</dbReference>
<dbReference type="InterPro" id="IPR011766">
    <property type="entry name" value="TPP_enzyme_TPP-bd"/>
</dbReference>
<dbReference type="InterPro" id="IPR045229">
    <property type="entry name" value="TPP_enz"/>
</dbReference>
<dbReference type="RefSeq" id="WP_105868075.1">
    <property type="nucleotide sequence ID" value="NZ_PVLV01000098.1"/>
</dbReference>
<dbReference type="Gene3D" id="3.40.50.970">
    <property type="match status" value="2"/>
</dbReference>
<dbReference type="EMBL" id="PVLV01000098">
    <property type="protein sequence ID" value="PRH79802.1"/>
    <property type="molecule type" value="Genomic_DNA"/>
</dbReference>
<protein>
    <recommendedName>
        <fullName evidence="9">Thiamine pyrophosphate-binding protein</fullName>
    </recommendedName>
</protein>
<dbReference type="SUPFAM" id="SSF52467">
    <property type="entry name" value="DHS-like NAD/FAD-binding domain"/>
    <property type="match status" value="1"/>
</dbReference>
<reference evidence="7 8" key="1">
    <citation type="submission" date="2018-03" db="EMBL/GenBank/DDBJ databases">
        <title>Novel Streptomyces sp. from soil.</title>
        <authorList>
            <person name="Tan G.Y.A."/>
            <person name="Lee Z.Y."/>
        </authorList>
    </citation>
    <scope>NUCLEOTIDE SEQUENCE [LARGE SCALE GENOMIC DNA]</scope>
    <source>
        <strain evidence="7 8">ST5x</strain>
    </source>
</reference>
<dbReference type="GO" id="GO:0005948">
    <property type="term" value="C:acetolactate synthase complex"/>
    <property type="evidence" value="ECO:0007669"/>
    <property type="project" value="TreeGrafter"/>
</dbReference>
<dbReference type="OrthoDB" id="4494979at2"/>
<evidence type="ECO:0000259" key="4">
    <source>
        <dbReference type="Pfam" id="PF00205"/>
    </source>
</evidence>
<dbReference type="GO" id="GO:0050660">
    <property type="term" value="F:flavin adenine dinucleotide binding"/>
    <property type="evidence" value="ECO:0007669"/>
    <property type="project" value="TreeGrafter"/>
</dbReference>
<comment type="similarity">
    <text evidence="1 3">Belongs to the TPP enzyme family.</text>
</comment>
<evidence type="ECO:0000313" key="8">
    <source>
        <dbReference type="Proteomes" id="UP000239322"/>
    </source>
</evidence>
<dbReference type="PROSITE" id="PS00187">
    <property type="entry name" value="TPP_ENZYMES"/>
    <property type="match status" value="1"/>
</dbReference>
<keyword evidence="8" id="KW-1185">Reference proteome</keyword>
<dbReference type="Pfam" id="PF02775">
    <property type="entry name" value="TPP_enzyme_C"/>
    <property type="match status" value="1"/>
</dbReference>
<evidence type="ECO:0000259" key="6">
    <source>
        <dbReference type="Pfam" id="PF02776"/>
    </source>
</evidence>
<dbReference type="Pfam" id="PF00205">
    <property type="entry name" value="TPP_enzyme_M"/>
    <property type="match status" value="1"/>
</dbReference>
<dbReference type="Pfam" id="PF02776">
    <property type="entry name" value="TPP_enzyme_N"/>
    <property type="match status" value="1"/>
</dbReference>
<sequence>MTTVADHIARRLAENGVSRVFGYPGETSLSLYAALQRSAALTHVVGRCPRGAAYAAEAYARISGQVAVCDAPGGIGSPYCTPALLEAYNSGTPLVLLTSGPSKSTPRPWATGQVEHARLFESITKRVHVIREQKGALEIVDAALALAAAPRRGPVVVEIAPDVLEAEADPALLDAPAYAVETDPGPEPRPASDTRRAERVSAAARAIERASSVALIAGGGCHAPGAAEALRDFADRFRIPVFTTLNGKGVLSERGDHAPRVVGSKGDTPANAYISGCDVVLYAGSKMGDKSTHQYAWPSPGQFLVRIDDDPRVEEAGPAGGLLLREDVGDGLKLLAEELGAWSYGGGRPPATEGSWSRTGTASLVRTVNAALGERDVCVGEASVASGWFGALLRLVPPQRLITPRGTGSLGYAIPASVGAAVARPDATVWTLVGDGGLTMSIGELETIARLGLDVKVAVLDNGRLNLIDRHAVHHHHADAVSRDFTRIDWAGLCEAIGLPVLTCADPEQDADRVRSFLSRRGPAVVVVDTSVDEISPDMAIAIRKAH</sequence>
<evidence type="ECO:0000256" key="2">
    <source>
        <dbReference type="ARBA" id="ARBA00023052"/>
    </source>
</evidence>
<dbReference type="Gene3D" id="3.40.50.1220">
    <property type="entry name" value="TPP-binding domain"/>
    <property type="match status" value="1"/>
</dbReference>
<feature type="domain" description="Thiamine pyrophosphate enzyme N-terminal TPP-binding" evidence="6">
    <location>
        <begin position="3"/>
        <end position="104"/>
    </location>
</feature>
<dbReference type="Proteomes" id="UP000239322">
    <property type="component" value="Unassembled WGS sequence"/>
</dbReference>
<dbReference type="PANTHER" id="PTHR18968:SF167">
    <property type="entry name" value="ACETOLACTATE SYNTHASE LARGE SUBUNIT ILVB2-RELATED"/>
    <property type="match status" value="1"/>
</dbReference>
<proteinExistence type="inferred from homology"/>
<dbReference type="AlphaFoldDB" id="A0A2S9PZI8"/>
<dbReference type="SUPFAM" id="SSF52518">
    <property type="entry name" value="Thiamin diphosphate-binding fold (THDP-binding)"/>
    <property type="match status" value="2"/>
</dbReference>
<dbReference type="CDD" id="cd00568">
    <property type="entry name" value="TPP_enzymes"/>
    <property type="match status" value="1"/>
</dbReference>
<dbReference type="InterPro" id="IPR012001">
    <property type="entry name" value="Thiamin_PyroP_enz_TPP-bd_dom"/>
</dbReference>
<evidence type="ECO:0000259" key="5">
    <source>
        <dbReference type="Pfam" id="PF02775"/>
    </source>
</evidence>
<dbReference type="CDD" id="cd07035">
    <property type="entry name" value="TPP_PYR_POX_like"/>
    <property type="match status" value="1"/>
</dbReference>
<evidence type="ECO:0000256" key="1">
    <source>
        <dbReference type="ARBA" id="ARBA00007812"/>
    </source>
</evidence>
<evidence type="ECO:0000256" key="3">
    <source>
        <dbReference type="RuleBase" id="RU362132"/>
    </source>
</evidence>
<dbReference type="GO" id="GO:0009099">
    <property type="term" value="P:L-valine biosynthetic process"/>
    <property type="evidence" value="ECO:0007669"/>
    <property type="project" value="TreeGrafter"/>
</dbReference>
<dbReference type="InterPro" id="IPR029035">
    <property type="entry name" value="DHS-like_NAD/FAD-binding_dom"/>
</dbReference>
<dbReference type="GO" id="GO:0009097">
    <property type="term" value="P:isoleucine biosynthetic process"/>
    <property type="evidence" value="ECO:0007669"/>
    <property type="project" value="TreeGrafter"/>
</dbReference>
<dbReference type="InterPro" id="IPR029061">
    <property type="entry name" value="THDP-binding"/>
</dbReference>
<gene>
    <name evidence="7" type="ORF">C6N75_07555</name>
</gene>
<evidence type="ECO:0008006" key="9">
    <source>
        <dbReference type="Google" id="ProtNLM"/>
    </source>
</evidence>
<dbReference type="InterPro" id="IPR000399">
    <property type="entry name" value="TPP-bd_CS"/>
</dbReference>
<feature type="domain" description="Thiamine pyrophosphate enzyme central" evidence="4">
    <location>
        <begin position="200"/>
        <end position="312"/>
    </location>
</feature>
<dbReference type="PANTHER" id="PTHR18968">
    <property type="entry name" value="THIAMINE PYROPHOSPHATE ENZYMES"/>
    <property type="match status" value="1"/>
</dbReference>
<dbReference type="InterPro" id="IPR012000">
    <property type="entry name" value="Thiamin_PyroP_enz_cen_dom"/>
</dbReference>